<evidence type="ECO:0000259" key="8">
    <source>
        <dbReference type="PROSITE" id="PS52029"/>
    </source>
</evidence>
<dbReference type="CDD" id="cd16913">
    <property type="entry name" value="YkuD_like"/>
    <property type="match status" value="1"/>
</dbReference>
<keyword evidence="7" id="KW-0732">Signal</keyword>
<dbReference type="PROSITE" id="PS52029">
    <property type="entry name" value="LD_TPASE"/>
    <property type="match status" value="1"/>
</dbReference>
<feature type="active site" description="Proton donor/acceptor" evidence="6">
    <location>
        <position position="192"/>
    </location>
</feature>
<evidence type="ECO:0000256" key="7">
    <source>
        <dbReference type="SAM" id="SignalP"/>
    </source>
</evidence>
<dbReference type="Gene3D" id="1.10.101.10">
    <property type="entry name" value="PGBD-like superfamily/PGBD"/>
    <property type="match status" value="1"/>
</dbReference>
<dbReference type="InterPro" id="IPR038063">
    <property type="entry name" value="Transpep_catalytic_dom"/>
</dbReference>
<keyword evidence="4 6" id="KW-0573">Peptidoglycan synthesis</keyword>
<dbReference type="Pfam" id="PF03734">
    <property type="entry name" value="YkuD"/>
    <property type="match status" value="1"/>
</dbReference>
<evidence type="ECO:0000256" key="4">
    <source>
        <dbReference type="ARBA" id="ARBA00022984"/>
    </source>
</evidence>
<protein>
    <submittedName>
        <fullName evidence="9">L,D-transpeptidase family protein</fullName>
    </submittedName>
</protein>
<evidence type="ECO:0000313" key="10">
    <source>
        <dbReference type="Proteomes" id="UP001550850"/>
    </source>
</evidence>
<dbReference type="InterPro" id="IPR036366">
    <property type="entry name" value="PGBDSf"/>
</dbReference>
<dbReference type="PANTHER" id="PTHR30582">
    <property type="entry name" value="L,D-TRANSPEPTIDASE"/>
    <property type="match status" value="1"/>
</dbReference>
<reference evidence="9 10" key="1">
    <citation type="submission" date="2024-06" db="EMBL/GenBank/DDBJ databases">
        <title>The Natural Products Discovery Center: Release of the First 8490 Sequenced Strains for Exploring Actinobacteria Biosynthetic Diversity.</title>
        <authorList>
            <person name="Kalkreuter E."/>
            <person name="Kautsar S.A."/>
            <person name="Yang D."/>
            <person name="Bader C.D."/>
            <person name="Teijaro C.N."/>
            <person name="Fluegel L."/>
            <person name="Davis C.M."/>
            <person name="Simpson J.R."/>
            <person name="Lauterbach L."/>
            <person name="Steele A.D."/>
            <person name="Gui C."/>
            <person name="Meng S."/>
            <person name="Li G."/>
            <person name="Viehrig K."/>
            <person name="Ye F."/>
            <person name="Su P."/>
            <person name="Kiefer A.F."/>
            <person name="Nichols A."/>
            <person name="Cepeda A.J."/>
            <person name="Yan W."/>
            <person name="Fan B."/>
            <person name="Jiang Y."/>
            <person name="Adhikari A."/>
            <person name="Zheng C.-J."/>
            <person name="Schuster L."/>
            <person name="Cowan T.M."/>
            <person name="Smanski M.J."/>
            <person name="Chevrette M.G."/>
            <person name="De Carvalho L.P.S."/>
            <person name="Shen B."/>
        </authorList>
    </citation>
    <scope>NUCLEOTIDE SEQUENCE [LARGE SCALE GENOMIC DNA]</scope>
    <source>
        <strain evidence="9 10">NPDC038104</strain>
    </source>
</reference>
<dbReference type="InterPro" id="IPR050979">
    <property type="entry name" value="LD-transpeptidase"/>
</dbReference>
<sequence>MGDIRRRGAALLAAVLAAPLALAVGAAPAGAAGGATVAAACTAGTGPYQRQAEGFLGLPVDGKQSRADCEAIRAFQTKHLITPSAGYAGPLTWRVMDLMNRQRAAGTNPNRDGRCPVDKGRIACVDLTRQLSWIQDGRKLVYGPVPVRTGRDGYETRTGLKKVYWRNIDHVSSIYNVPMPYSQFFDGGQAFHSVAMSVWAPPGSHGCVNMTPKDARKYWELLRNGDEVSVWGRKPGT</sequence>
<keyword evidence="10" id="KW-1185">Reference proteome</keyword>
<feature type="domain" description="L,D-TPase catalytic" evidence="8">
    <location>
        <begin position="120"/>
        <end position="231"/>
    </location>
</feature>
<dbReference type="Gene3D" id="2.40.440.10">
    <property type="entry name" value="L,D-transpeptidase catalytic domain-like"/>
    <property type="match status" value="1"/>
</dbReference>
<keyword evidence="3 6" id="KW-0133">Cell shape</keyword>
<evidence type="ECO:0000256" key="2">
    <source>
        <dbReference type="ARBA" id="ARBA00022679"/>
    </source>
</evidence>
<comment type="pathway">
    <text evidence="1 6">Cell wall biogenesis; peptidoglycan biosynthesis.</text>
</comment>
<dbReference type="Proteomes" id="UP001550850">
    <property type="component" value="Unassembled WGS sequence"/>
</dbReference>
<accession>A0ABV2YR14</accession>
<comment type="caution">
    <text evidence="9">The sequence shown here is derived from an EMBL/GenBank/DDBJ whole genome shotgun (WGS) entry which is preliminary data.</text>
</comment>
<keyword evidence="2" id="KW-0808">Transferase</keyword>
<evidence type="ECO:0000256" key="1">
    <source>
        <dbReference type="ARBA" id="ARBA00004752"/>
    </source>
</evidence>
<evidence type="ECO:0000256" key="6">
    <source>
        <dbReference type="PROSITE-ProRule" id="PRU01373"/>
    </source>
</evidence>
<name>A0ABV2YR14_9ACTN</name>
<gene>
    <name evidence="9" type="ORF">AB0E65_28820</name>
</gene>
<dbReference type="RefSeq" id="WP_108955619.1">
    <property type="nucleotide sequence ID" value="NZ_BEVZ01000006.1"/>
</dbReference>
<evidence type="ECO:0000256" key="5">
    <source>
        <dbReference type="ARBA" id="ARBA00023316"/>
    </source>
</evidence>
<keyword evidence="5 6" id="KW-0961">Cell wall biogenesis/degradation</keyword>
<proteinExistence type="predicted"/>
<feature type="signal peptide" evidence="7">
    <location>
        <begin position="1"/>
        <end position="31"/>
    </location>
</feature>
<feature type="active site" description="Nucleophile" evidence="6">
    <location>
        <position position="207"/>
    </location>
</feature>
<feature type="chain" id="PRO_5045178594" evidence="7">
    <location>
        <begin position="32"/>
        <end position="237"/>
    </location>
</feature>
<dbReference type="PANTHER" id="PTHR30582:SF33">
    <property type="entry name" value="EXPORTED PROTEIN"/>
    <property type="match status" value="1"/>
</dbReference>
<evidence type="ECO:0000256" key="3">
    <source>
        <dbReference type="ARBA" id="ARBA00022960"/>
    </source>
</evidence>
<dbReference type="SUPFAM" id="SSF141523">
    <property type="entry name" value="L,D-transpeptidase catalytic domain-like"/>
    <property type="match status" value="1"/>
</dbReference>
<dbReference type="InterPro" id="IPR005490">
    <property type="entry name" value="LD_TPept_cat_dom"/>
</dbReference>
<evidence type="ECO:0000313" key="9">
    <source>
        <dbReference type="EMBL" id="MEU3558177.1"/>
    </source>
</evidence>
<organism evidence="9 10">
    <name type="scientific">Streptomyces fragilis</name>
    <dbReference type="NCBI Taxonomy" id="67301"/>
    <lineage>
        <taxon>Bacteria</taxon>
        <taxon>Bacillati</taxon>
        <taxon>Actinomycetota</taxon>
        <taxon>Actinomycetes</taxon>
        <taxon>Kitasatosporales</taxon>
        <taxon>Streptomycetaceae</taxon>
        <taxon>Streptomyces</taxon>
    </lineage>
</organism>
<dbReference type="EMBL" id="JBEZUR010000087">
    <property type="protein sequence ID" value="MEU3558177.1"/>
    <property type="molecule type" value="Genomic_DNA"/>
</dbReference>